<dbReference type="InterPro" id="IPR007712">
    <property type="entry name" value="RelE/ParE_toxin"/>
</dbReference>
<evidence type="ECO:0008006" key="3">
    <source>
        <dbReference type="Google" id="ProtNLM"/>
    </source>
</evidence>
<protein>
    <recommendedName>
        <fullName evidence="3">Plasmid stabilization system protein</fullName>
    </recommendedName>
</protein>
<accession>A0AAV2VHP3</accession>
<gene>
    <name evidence="1" type="ORF">VIBNISOn1_1050008</name>
</gene>
<proteinExistence type="predicted"/>
<dbReference type="Pfam" id="PF05016">
    <property type="entry name" value="ParE_toxin"/>
    <property type="match status" value="1"/>
</dbReference>
<dbReference type="EMBL" id="CAOF01000008">
    <property type="protein sequence ID" value="CCO44182.1"/>
    <property type="molecule type" value="Genomic_DNA"/>
</dbReference>
<evidence type="ECO:0000313" key="1">
    <source>
        <dbReference type="EMBL" id="CCO44182.1"/>
    </source>
</evidence>
<evidence type="ECO:0000313" key="2">
    <source>
        <dbReference type="Proteomes" id="UP000018211"/>
    </source>
</evidence>
<sequence length="113" mass="13237">MTGTILIQYTETFENSLNDSIEHLSQWEEEHRVIEGIESLLDSFEENVSQNPHMYSRCADLVSLGVKNIREYKKSGFRLLYEVHDNKTVYGLILLRQKQDISMALIDYCIIHK</sequence>
<reference evidence="1 2" key="1">
    <citation type="journal article" date="2013" name="ISME J.">
        <title>Comparative genomics of pathogenic lineages of Vibrio nigripulchritudo identifies virulence-associated traits.</title>
        <authorList>
            <person name="Goudenege D."/>
            <person name="Labreuche Y."/>
            <person name="Krin E."/>
            <person name="Ansquer D."/>
            <person name="Mangenot S."/>
            <person name="Calteau A."/>
            <person name="Medigue C."/>
            <person name="Mazel D."/>
            <person name="Polz M.F."/>
            <person name="Le Roux F."/>
        </authorList>
    </citation>
    <scope>NUCLEOTIDE SEQUENCE [LARGE SCALE GENOMIC DNA]</scope>
    <source>
        <strain evidence="1 2">SOn1</strain>
    </source>
</reference>
<dbReference type="AlphaFoldDB" id="A0AAV2VHP3"/>
<comment type="caution">
    <text evidence="1">The sequence shown here is derived from an EMBL/GenBank/DDBJ whole genome shotgun (WGS) entry which is preliminary data.</text>
</comment>
<name>A0AAV2VHP3_9VIBR</name>
<dbReference type="Proteomes" id="UP000018211">
    <property type="component" value="Unassembled WGS sequence"/>
</dbReference>
<organism evidence="1 2">
    <name type="scientific">Vibrio nigripulchritudo SOn1</name>
    <dbReference type="NCBI Taxonomy" id="1238450"/>
    <lineage>
        <taxon>Bacteria</taxon>
        <taxon>Pseudomonadati</taxon>
        <taxon>Pseudomonadota</taxon>
        <taxon>Gammaproteobacteria</taxon>
        <taxon>Vibrionales</taxon>
        <taxon>Vibrionaceae</taxon>
        <taxon>Vibrio</taxon>
    </lineage>
</organism>
<dbReference type="RefSeq" id="WP_022610113.1">
    <property type="nucleotide sequence ID" value="NZ_LK391965.1"/>
</dbReference>